<dbReference type="Proteomes" id="UP001165135">
    <property type="component" value="Unassembled WGS sequence"/>
</dbReference>
<dbReference type="InterPro" id="IPR014710">
    <property type="entry name" value="RmlC-like_jellyroll"/>
</dbReference>
<evidence type="ECO:0000259" key="3">
    <source>
        <dbReference type="Pfam" id="PF07883"/>
    </source>
</evidence>
<gene>
    <name evidence="4" type="ORF">Airi01_035230</name>
</gene>
<dbReference type="Pfam" id="PF07883">
    <property type="entry name" value="Cupin_2"/>
    <property type="match status" value="1"/>
</dbReference>
<feature type="region of interest" description="Disordered" evidence="2">
    <location>
        <begin position="100"/>
        <end position="133"/>
    </location>
</feature>
<evidence type="ECO:0000313" key="5">
    <source>
        <dbReference type="Proteomes" id="UP001165135"/>
    </source>
</evidence>
<proteinExistence type="predicted"/>
<dbReference type="EMBL" id="BSTJ01000004">
    <property type="protein sequence ID" value="GLY75256.1"/>
    <property type="molecule type" value="Genomic_DNA"/>
</dbReference>
<dbReference type="GO" id="GO:0003677">
    <property type="term" value="F:DNA binding"/>
    <property type="evidence" value="ECO:0007669"/>
    <property type="project" value="UniProtKB-KW"/>
</dbReference>
<dbReference type="Gene3D" id="2.60.120.10">
    <property type="entry name" value="Jelly Rolls"/>
    <property type="match status" value="1"/>
</dbReference>
<evidence type="ECO:0000256" key="1">
    <source>
        <dbReference type="ARBA" id="ARBA00023125"/>
    </source>
</evidence>
<accession>A0A9W6RFP6</accession>
<organism evidence="4 5">
    <name type="scientific">Actinoallomurus iriomotensis</name>
    <dbReference type="NCBI Taxonomy" id="478107"/>
    <lineage>
        <taxon>Bacteria</taxon>
        <taxon>Bacillati</taxon>
        <taxon>Actinomycetota</taxon>
        <taxon>Actinomycetes</taxon>
        <taxon>Streptosporangiales</taxon>
        <taxon>Thermomonosporaceae</taxon>
        <taxon>Actinoallomurus</taxon>
    </lineage>
</organism>
<dbReference type="InterPro" id="IPR037923">
    <property type="entry name" value="HTH-like"/>
</dbReference>
<dbReference type="InterPro" id="IPR013096">
    <property type="entry name" value="Cupin_2"/>
</dbReference>
<sequence length="133" mass="14355">MTLIRTAHGGTWSRDRPAWSTLTAAGPFRVPAAGGRFDRHHHDCDEYWLIITGRATVTSGPHTHLVGPGDLLCTPAGEEHDIVEIYGELTGFFFEGPLRPGGRPGHLHRDPAQATGHGVPCRPEPPAGLPRTT</sequence>
<evidence type="ECO:0000313" key="4">
    <source>
        <dbReference type="EMBL" id="GLY75256.1"/>
    </source>
</evidence>
<protein>
    <recommendedName>
        <fullName evidence="3">Cupin type-2 domain-containing protein</fullName>
    </recommendedName>
</protein>
<dbReference type="RefSeq" id="WP_285622089.1">
    <property type="nucleotide sequence ID" value="NZ_BSTJ01000004.1"/>
</dbReference>
<feature type="domain" description="Cupin type-2" evidence="3">
    <location>
        <begin position="33"/>
        <end position="82"/>
    </location>
</feature>
<feature type="compositionally biased region" description="Pro residues" evidence="2">
    <location>
        <begin position="122"/>
        <end position="133"/>
    </location>
</feature>
<evidence type="ECO:0000256" key="2">
    <source>
        <dbReference type="SAM" id="MobiDB-lite"/>
    </source>
</evidence>
<dbReference type="SUPFAM" id="SSF51215">
    <property type="entry name" value="Regulatory protein AraC"/>
    <property type="match status" value="1"/>
</dbReference>
<keyword evidence="1" id="KW-0238">DNA-binding</keyword>
<reference evidence="4" key="1">
    <citation type="submission" date="2023-03" db="EMBL/GenBank/DDBJ databases">
        <title>Actinoallomurus iriomotensis NBRC 103681.</title>
        <authorList>
            <person name="Ichikawa N."/>
            <person name="Sato H."/>
            <person name="Tonouchi N."/>
        </authorList>
    </citation>
    <scope>NUCLEOTIDE SEQUENCE</scope>
    <source>
        <strain evidence="4">NBRC 103681</strain>
    </source>
</reference>
<dbReference type="AlphaFoldDB" id="A0A9W6RFP6"/>
<comment type="caution">
    <text evidence="4">The sequence shown here is derived from an EMBL/GenBank/DDBJ whole genome shotgun (WGS) entry which is preliminary data.</text>
</comment>
<name>A0A9W6RFP6_9ACTN</name>